<dbReference type="KEGG" id="gbi:PG2T_06725"/>
<reference evidence="2" key="1">
    <citation type="submission" date="2016-03" db="EMBL/GenBank/DDBJ databases">
        <title>Complete genome sequence of Solimmundus cernigliae, representing a novel lineage of polycyclic aromatic hydrocarbon degraders within the Gammaproteobacteria.</title>
        <authorList>
            <person name="Singleton D.R."/>
            <person name="Dickey A.N."/>
            <person name="Scholl E.H."/>
            <person name="Wright F.A."/>
            <person name="Aitken M.D."/>
        </authorList>
    </citation>
    <scope>NUCLEOTIDE SEQUENCE [LARGE SCALE GENOMIC DNA]</scope>
    <source>
        <strain evidence="2">TR3.2</strain>
    </source>
</reference>
<evidence type="ECO:0000313" key="1">
    <source>
        <dbReference type="EMBL" id="ANX03919.1"/>
    </source>
</evidence>
<keyword evidence="2" id="KW-1185">Reference proteome</keyword>
<gene>
    <name evidence="1" type="ORF">PG2T_06725</name>
</gene>
<evidence type="ECO:0000313" key="2">
    <source>
        <dbReference type="Proteomes" id="UP000092952"/>
    </source>
</evidence>
<dbReference type="Proteomes" id="UP000092952">
    <property type="component" value="Chromosome"/>
</dbReference>
<dbReference type="InParanoid" id="A0A1B1YT75"/>
<dbReference type="EMBL" id="CP014671">
    <property type="protein sequence ID" value="ANX03919.1"/>
    <property type="molecule type" value="Genomic_DNA"/>
</dbReference>
<name>A0A1B1YT75_9GAMM</name>
<protein>
    <submittedName>
        <fullName evidence="1">Uncharacterized protein</fullName>
    </submittedName>
</protein>
<accession>A0A1B1YT75</accession>
<dbReference type="AlphaFoldDB" id="A0A1B1YT75"/>
<sequence length="69" mass="7846">MRCCLLCCASVDDAENAARAFHSQLQDTYQQLADLSETTPLHELFALLVKDEYADLRRMVRDTARLDSP</sequence>
<organism evidence="1 2">
    <name type="scientific">Immundisolibacter cernigliae</name>
    <dbReference type="NCBI Taxonomy" id="1810504"/>
    <lineage>
        <taxon>Bacteria</taxon>
        <taxon>Pseudomonadati</taxon>
        <taxon>Pseudomonadota</taxon>
        <taxon>Gammaproteobacteria</taxon>
        <taxon>Immundisolibacterales</taxon>
        <taxon>Immundisolibacteraceae</taxon>
        <taxon>Immundisolibacter</taxon>
    </lineage>
</organism>
<proteinExistence type="predicted"/>